<feature type="compositionally biased region" description="Basic and acidic residues" evidence="8">
    <location>
        <begin position="1212"/>
        <end position="1221"/>
    </location>
</feature>
<name>T1ISI1_STRMM</name>
<dbReference type="Gene3D" id="1.20.1320.20">
    <property type="entry name" value="hef helicase domain"/>
    <property type="match status" value="1"/>
</dbReference>
<evidence type="ECO:0000259" key="9">
    <source>
        <dbReference type="PROSITE" id="PS51192"/>
    </source>
</evidence>
<dbReference type="eggNOG" id="KOG0354">
    <property type="taxonomic scope" value="Eukaryota"/>
</dbReference>
<dbReference type="InterPro" id="IPR014001">
    <property type="entry name" value="Helicase_ATP-bd"/>
</dbReference>
<feature type="compositionally biased region" description="Polar residues" evidence="8">
    <location>
        <begin position="9"/>
        <end position="27"/>
    </location>
</feature>
<reference evidence="12" key="1">
    <citation type="submission" date="2011-05" db="EMBL/GenBank/DDBJ databases">
        <authorList>
            <person name="Richards S.R."/>
            <person name="Qu J."/>
            <person name="Jiang H."/>
            <person name="Jhangiani S.N."/>
            <person name="Agravi P."/>
            <person name="Goodspeed R."/>
            <person name="Gross S."/>
            <person name="Mandapat C."/>
            <person name="Jackson L."/>
            <person name="Mathew T."/>
            <person name="Pu L."/>
            <person name="Thornton R."/>
            <person name="Saada N."/>
            <person name="Wilczek-Boney K.B."/>
            <person name="Lee S."/>
            <person name="Kovar C."/>
            <person name="Wu Y."/>
            <person name="Scherer S.E."/>
            <person name="Worley K.C."/>
            <person name="Muzny D.M."/>
            <person name="Gibbs R."/>
        </authorList>
    </citation>
    <scope>NUCLEOTIDE SEQUENCE</scope>
    <source>
        <strain evidence="12">Brora</strain>
    </source>
</reference>
<dbReference type="InterPro" id="IPR011335">
    <property type="entry name" value="Restrct_endonuc-II-like"/>
</dbReference>
<keyword evidence="4" id="KW-0378">Hydrolase</keyword>
<dbReference type="CDD" id="cd12091">
    <property type="entry name" value="FANCM_ID"/>
    <property type="match status" value="1"/>
</dbReference>
<dbReference type="GO" id="GO:0043138">
    <property type="term" value="F:3'-5' DNA helicase activity"/>
    <property type="evidence" value="ECO:0007669"/>
    <property type="project" value="InterPro"/>
</dbReference>
<dbReference type="GO" id="GO:0009378">
    <property type="term" value="F:four-way junction helicase activity"/>
    <property type="evidence" value="ECO:0007669"/>
    <property type="project" value="TreeGrafter"/>
</dbReference>
<dbReference type="FunFam" id="3.40.50.300:FF:000861">
    <property type="entry name" value="Fanconi anemia, complementation group M"/>
    <property type="match status" value="1"/>
</dbReference>
<keyword evidence="7" id="KW-0539">Nucleus</keyword>
<dbReference type="InterPro" id="IPR001650">
    <property type="entry name" value="Helicase_C-like"/>
</dbReference>
<feature type="domain" description="Helicase ATP-binding" evidence="9">
    <location>
        <begin position="102"/>
        <end position="270"/>
    </location>
</feature>
<comment type="similarity">
    <text evidence="2">Belongs to the DEAD box helicase family. DEAH subfamily. FANCM sub-subfamily.</text>
</comment>
<proteinExistence type="inferred from homology"/>
<sequence length="1434" mass="162879">MNRQKKQKTLLQTWSSTPSTSRKTTGPSLEEIDLTDEPTEEDLLLSAALDLSLAEYNAAQTSTSTAIRSSTTVESLPGFDNEAGKTWIYPTNYPIRDYQYSMVEQALYKNTMIILPTGLGKTFIAAVVMYNYFRWYPRGKIIFMAPTKPLVAQQIEACFDIMGIPLADSAEMTGAMSPENRQKTWQDKRVFFITPQVMNNDLARGICPAADVKLLVFDEAHKATKNYAYCQVLNEVVRYSLQFRVLALSATPGSDLITVRQVFQNLLIADVACHTEDSLAIQPYTFIRKVETIVVPMNEELKRRIDGILSVLTVYIERLKKHKLIFCNNVASMKQYNLVISREQFQKRSKLNMNKGLANVIELTYTMAIIICHAYEMLIVYGLRTFYSCIKEHFDSVKGNSLSRRELLSNVTLNDIMDELRPIFDSENFELEDGFISHPKLTIVEQLVRDHLTNFDTKIGEASEQSSTRVMIFSAYRSSVDEITNILNRNRPLIRAMAFTGQATSGSSKGITQKEQIEIIKQFRRGGYNTLVATSVGEEGLDIGAVDLIICFDVHKSPIRSIQRMGRTGRKREGRVVMLTTEGRDEWAYEQSKSKAANIIKSISKENFERYAGNPRMVPKGINPRCHKMHITVPVYQRTVGRKKKNPVEASTNNILKFLKRHVGNKNAQENDKDDSGEISNEVEKTKCGTVRKRSEKKTDVNPKPCRLNKKQKKALILDDSDDAEEMMNAVENRKESEPETMNEIEPEIMNEIEPENMKESESENIGSENDFEMNDVEHFFTQDYDVPIDASKNDVYDDDFFPDMAVNLNRKVCGLKSAVRSPPKFTCVFNKRKEELSPIDYEQILKSGQNDETVILPVVQNKHILPVESKGFGVSEMEINDSYYLSPVKSSMDFDEPVSPIITSCINKSRMNYEIDDVNSFLSKSIGKKDTFSVTQLINMVHQDSMRIHPEENFTKLNDKTPKKKEDEKKVVPNFDLKCDFSFGDDSEDDVIPSSQNENKIFTTKDGILPVTFDMNVQEFFQDSVDEIDSSIGDIKHVTSTPKVQKVKKPQENTDSSFDWEHLPRVKCVKFAKKKCKKSTSKYFVESQAAVSNVISSDEDSESDLDIIESSFIDDNTQAVEKSMTAVYLKSVKDNVGPKQFKINPSKDINMVDMIQMTQDEYQEDSFCVANDNVELEEMQGNEKNAKKWKRIVNKCNSALEANETVIEPPHPGKDKRIVNKSDSTLEADETVIEPPAKDNSNDKDEDNLLVLIDSRGINGCHQLISELRHQYKVQTHVVSLNSCDYIVSTRMGVERILFSSVSNIASKNRVVEKISSMSYLFDRSCLIIEADREKLGLKKNGCLQYYNRLISALLQLPIKVLHSDSQKNTASLLRELALDEKKKGFGLSIDCTVPLSKKNEQLLRLYQKIPVVNYLVALNLCNNMLSVQQLVN</sequence>
<dbReference type="GO" id="GO:0004518">
    <property type="term" value="F:nuclease activity"/>
    <property type="evidence" value="ECO:0007669"/>
    <property type="project" value="InterPro"/>
</dbReference>
<dbReference type="InterPro" id="IPR006166">
    <property type="entry name" value="ERCC4_domain"/>
</dbReference>
<dbReference type="InterPro" id="IPR027417">
    <property type="entry name" value="P-loop_NTPase"/>
</dbReference>
<feature type="region of interest" description="Disordered" evidence="8">
    <location>
        <begin position="1207"/>
        <end position="1246"/>
    </location>
</feature>
<reference evidence="11" key="2">
    <citation type="submission" date="2015-02" db="UniProtKB">
        <authorList>
            <consortium name="EnsemblMetazoa"/>
        </authorList>
    </citation>
    <scope>IDENTIFICATION</scope>
</reference>
<dbReference type="EMBL" id="JH431432">
    <property type="status" value="NOT_ANNOTATED_CDS"/>
    <property type="molecule type" value="Genomic_DNA"/>
</dbReference>
<dbReference type="GO" id="GO:0036297">
    <property type="term" value="P:interstrand cross-link repair"/>
    <property type="evidence" value="ECO:0007669"/>
    <property type="project" value="TreeGrafter"/>
</dbReference>
<dbReference type="PROSITE" id="PS51192">
    <property type="entry name" value="HELICASE_ATP_BIND_1"/>
    <property type="match status" value="1"/>
</dbReference>
<dbReference type="Proteomes" id="UP000014500">
    <property type="component" value="Unassembled WGS sequence"/>
</dbReference>
<feature type="region of interest" description="Disordered" evidence="8">
    <location>
        <begin position="1"/>
        <end position="28"/>
    </location>
</feature>
<feature type="domain" description="Helicase C-terminal" evidence="10">
    <location>
        <begin position="447"/>
        <end position="619"/>
    </location>
</feature>
<dbReference type="GO" id="GO:0045003">
    <property type="term" value="P:double-strand break repair via synthesis-dependent strand annealing"/>
    <property type="evidence" value="ECO:0007669"/>
    <property type="project" value="TreeGrafter"/>
</dbReference>
<accession>T1ISI1</accession>
<dbReference type="Pfam" id="PF00271">
    <property type="entry name" value="Helicase_C"/>
    <property type="match status" value="1"/>
</dbReference>
<dbReference type="PROSITE" id="PS51194">
    <property type="entry name" value="HELICASE_CTER"/>
    <property type="match status" value="1"/>
</dbReference>
<evidence type="ECO:0000313" key="12">
    <source>
        <dbReference type="Proteomes" id="UP000014500"/>
    </source>
</evidence>
<evidence type="ECO:0000256" key="5">
    <source>
        <dbReference type="ARBA" id="ARBA00022806"/>
    </source>
</evidence>
<dbReference type="InterPro" id="IPR011545">
    <property type="entry name" value="DEAD/DEAH_box_helicase_dom"/>
</dbReference>
<feature type="region of interest" description="Disordered" evidence="8">
    <location>
        <begin position="661"/>
        <end position="681"/>
    </location>
</feature>
<dbReference type="EnsemblMetazoa" id="SMAR004056-RA">
    <property type="protein sequence ID" value="SMAR004056-PA"/>
    <property type="gene ID" value="SMAR004056"/>
</dbReference>
<dbReference type="GO" id="GO:0000400">
    <property type="term" value="F:four-way junction DNA binding"/>
    <property type="evidence" value="ECO:0007669"/>
    <property type="project" value="TreeGrafter"/>
</dbReference>
<dbReference type="SUPFAM" id="SSF52980">
    <property type="entry name" value="Restriction endonuclease-like"/>
    <property type="match status" value="1"/>
</dbReference>
<dbReference type="GO" id="GO:0005634">
    <property type="term" value="C:nucleus"/>
    <property type="evidence" value="ECO:0007669"/>
    <property type="project" value="UniProtKB-SubCell"/>
</dbReference>
<comment type="subcellular location">
    <subcellularLocation>
        <location evidence="1">Nucleus</location>
    </subcellularLocation>
</comment>
<dbReference type="PANTHER" id="PTHR14025">
    <property type="entry name" value="FANCONI ANEMIA GROUP M FANCM FAMILY MEMBER"/>
    <property type="match status" value="1"/>
</dbReference>
<dbReference type="Gene3D" id="1.10.150.20">
    <property type="entry name" value="5' to 3' exonuclease, C-terminal subdomain"/>
    <property type="match status" value="1"/>
</dbReference>
<evidence type="ECO:0000313" key="11">
    <source>
        <dbReference type="EnsemblMetazoa" id="SMAR004056-PA"/>
    </source>
</evidence>
<evidence type="ECO:0000256" key="1">
    <source>
        <dbReference type="ARBA" id="ARBA00004123"/>
    </source>
</evidence>
<evidence type="ECO:0000256" key="7">
    <source>
        <dbReference type="ARBA" id="ARBA00023242"/>
    </source>
</evidence>
<keyword evidence="3" id="KW-0547">Nucleotide-binding</keyword>
<dbReference type="eggNOG" id="KOG0442">
    <property type="taxonomic scope" value="Eukaryota"/>
</dbReference>
<dbReference type="GO" id="GO:0005524">
    <property type="term" value="F:ATP binding"/>
    <property type="evidence" value="ECO:0007669"/>
    <property type="project" value="UniProtKB-KW"/>
</dbReference>
<dbReference type="HOGENOM" id="CLU_000801_1_1_1"/>
<dbReference type="InterPro" id="IPR039686">
    <property type="entry name" value="FANCM/Mph1-like_ID"/>
</dbReference>
<dbReference type="SMART" id="SM00891">
    <property type="entry name" value="ERCC4"/>
    <property type="match status" value="1"/>
</dbReference>
<dbReference type="SMART" id="SM00487">
    <property type="entry name" value="DEXDc"/>
    <property type="match status" value="1"/>
</dbReference>
<evidence type="ECO:0000259" key="10">
    <source>
        <dbReference type="PROSITE" id="PS51194"/>
    </source>
</evidence>
<keyword evidence="12" id="KW-1185">Reference proteome</keyword>
<feature type="compositionally biased region" description="Basic and acidic residues" evidence="8">
    <location>
        <begin position="669"/>
        <end position="681"/>
    </location>
</feature>
<evidence type="ECO:0008006" key="13">
    <source>
        <dbReference type="Google" id="ProtNLM"/>
    </source>
</evidence>
<dbReference type="PANTHER" id="PTHR14025:SF20">
    <property type="entry name" value="FANCONI ANEMIA GROUP M PROTEIN"/>
    <property type="match status" value="1"/>
</dbReference>
<evidence type="ECO:0000256" key="6">
    <source>
        <dbReference type="ARBA" id="ARBA00022840"/>
    </source>
</evidence>
<dbReference type="Pfam" id="PF00270">
    <property type="entry name" value="DEAD"/>
    <property type="match status" value="1"/>
</dbReference>
<dbReference type="InterPro" id="IPR044749">
    <property type="entry name" value="FANCM_DEXDc"/>
</dbReference>
<dbReference type="SUPFAM" id="SSF52540">
    <property type="entry name" value="P-loop containing nucleoside triphosphate hydrolases"/>
    <property type="match status" value="1"/>
</dbReference>
<keyword evidence="5" id="KW-0347">Helicase</keyword>
<evidence type="ECO:0000256" key="3">
    <source>
        <dbReference type="ARBA" id="ARBA00022741"/>
    </source>
</evidence>
<evidence type="ECO:0000256" key="8">
    <source>
        <dbReference type="SAM" id="MobiDB-lite"/>
    </source>
</evidence>
<dbReference type="Gene3D" id="3.40.50.10130">
    <property type="match status" value="1"/>
</dbReference>
<dbReference type="CDD" id="cd18801">
    <property type="entry name" value="SF2_C_FANCM_Hef"/>
    <property type="match status" value="1"/>
</dbReference>
<dbReference type="GO" id="GO:0016787">
    <property type="term" value="F:hydrolase activity"/>
    <property type="evidence" value="ECO:0007669"/>
    <property type="project" value="UniProtKB-KW"/>
</dbReference>
<dbReference type="CDD" id="cd18033">
    <property type="entry name" value="DEXDc_FANCM"/>
    <property type="match status" value="1"/>
</dbReference>
<evidence type="ECO:0000256" key="2">
    <source>
        <dbReference type="ARBA" id="ARBA00009889"/>
    </source>
</evidence>
<keyword evidence="6" id="KW-0067">ATP-binding</keyword>
<dbReference type="Gene3D" id="3.40.50.300">
    <property type="entry name" value="P-loop containing nucleotide triphosphate hydrolases"/>
    <property type="match status" value="2"/>
</dbReference>
<dbReference type="STRING" id="126957.T1ISI1"/>
<organism evidence="11 12">
    <name type="scientific">Strigamia maritima</name>
    <name type="common">European centipede</name>
    <name type="synonym">Geophilus maritimus</name>
    <dbReference type="NCBI Taxonomy" id="126957"/>
    <lineage>
        <taxon>Eukaryota</taxon>
        <taxon>Metazoa</taxon>
        <taxon>Ecdysozoa</taxon>
        <taxon>Arthropoda</taxon>
        <taxon>Myriapoda</taxon>
        <taxon>Chilopoda</taxon>
        <taxon>Pleurostigmophora</taxon>
        <taxon>Geophilomorpha</taxon>
        <taxon>Linotaeniidae</taxon>
        <taxon>Strigamia</taxon>
    </lineage>
</organism>
<protein>
    <recommendedName>
        <fullName evidence="13">Fanconi anemia group M protein</fullName>
    </recommendedName>
</protein>
<dbReference type="SMART" id="SM00490">
    <property type="entry name" value="HELICc"/>
    <property type="match status" value="1"/>
</dbReference>
<evidence type="ECO:0000256" key="4">
    <source>
        <dbReference type="ARBA" id="ARBA00022801"/>
    </source>
</evidence>